<evidence type="ECO:0000313" key="3">
    <source>
        <dbReference type="Proteomes" id="UP000187429"/>
    </source>
</evidence>
<dbReference type="AlphaFoldDB" id="A0A1R1YGB3"/>
<dbReference type="SUPFAM" id="SSF55681">
    <property type="entry name" value="Class II aaRS and biotin synthetases"/>
    <property type="match status" value="1"/>
</dbReference>
<evidence type="ECO:0000259" key="1">
    <source>
        <dbReference type="Pfam" id="PF00587"/>
    </source>
</evidence>
<dbReference type="Gene3D" id="3.40.50.800">
    <property type="entry name" value="Anticodon-binding domain"/>
    <property type="match status" value="1"/>
</dbReference>
<keyword evidence="2" id="KW-0436">Ligase</keyword>
<dbReference type="GO" id="GO:0006433">
    <property type="term" value="P:prolyl-tRNA aminoacylation"/>
    <property type="evidence" value="ECO:0007669"/>
    <property type="project" value="TreeGrafter"/>
</dbReference>
<organism evidence="2 3">
    <name type="scientific">Smittium culicis</name>
    <dbReference type="NCBI Taxonomy" id="133412"/>
    <lineage>
        <taxon>Eukaryota</taxon>
        <taxon>Fungi</taxon>
        <taxon>Fungi incertae sedis</taxon>
        <taxon>Zoopagomycota</taxon>
        <taxon>Kickxellomycotina</taxon>
        <taxon>Harpellomycetes</taxon>
        <taxon>Harpellales</taxon>
        <taxon>Legeriomycetaceae</taxon>
        <taxon>Smittium</taxon>
    </lineage>
</organism>
<dbReference type="GO" id="GO:0004827">
    <property type="term" value="F:proline-tRNA ligase activity"/>
    <property type="evidence" value="ECO:0007669"/>
    <property type="project" value="TreeGrafter"/>
</dbReference>
<dbReference type="EMBL" id="LSSM01001567">
    <property type="protein sequence ID" value="OMJ25845.1"/>
    <property type="molecule type" value="Genomic_DNA"/>
</dbReference>
<sequence length="535" mass="58952">MRPRGLLLRGREFLMKDMYTFDSSEQKALDSYKIVRQAYHNIFKRIGVEYAIADADSGEIGGSLSQEFHIISKDGEDNLLRCKNCGQISNEEKAKGLINNVKKITADQLAGWACENKELSSELNISIYYSGFEASAVGNDTPTGSLNIFVLPANRKLNLTKVKSFSIGSNDMCKKQLYFGDTTQSLSSLLNSINTTENIISEINVLIEEQILSAENKDLVLKTLKNQGLGSIVIDNAKLINTVKFSAADLVTIESGDECVNCSTEKTEELAQNTSIDSSNNGDKVSKLESLPAIEIGHIFYLGTKYSSKLSSLVKLQNNEQVPTEMGCYGIGVMRTMQAVADSIRNKNGLVWPISIAPYTVCILPLIKASPGLESLSDYGSKFNSDKSASPGIDEALNGKVNMVVDGINSIVGNLGQCTKLKSIDSYEVDGRVESLGLFEKWNIAVDDRFYLSNGFKLFDSDLVGFPVVVILGEDYFKSNMKYVELVIRPPSINKSSVVRDKLEGGNLISDENKKIIIKKVLLEEINEVIYKYLK</sequence>
<dbReference type="InterPro" id="IPR036621">
    <property type="entry name" value="Anticodon-bd_dom_sf"/>
</dbReference>
<dbReference type="InterPro" id="IPR050062">
    <property type="entry name" value="Pro-tRNA_synthetase"/>
</dbReference>
<dbReference type="PANTHER" id="PTHR42753">
    <property type="entry name" value="MITOCHONDRIAL RIBOSOME PROTEIN L39/PROLYL-TRNA LIGASE FAMILY MEMBER"/>
    <property type="match status" value="1"/>
</dbReference>
<comment type="caution">
    <text evidence="2">The sequence shown here is derived from an EMBL/GenBank/DDBJ whole genome shotgun (WGS) entry which is preliminary data.</text>
</comment>
<dbReference type="Pfam" id="PF00587">
    <property type="entry name" value="tRNA-synt_2b"/>
    <property type="match status" value="1"/>
</dbReference>
<dbReference type="PANTHER" id="PTHR42753:SF2">
    <property type="entry name" value="PROLINE--TRNA LIGASE"/>
    <property type="match status" value="1"/>
</dbReference>
<protein>
    <submittedName>
        <fullName evidence="2">Proline-tRNA ligase</fullName>
    </submittedName>
</protein>
<reference evidence="3" key="1">
    <citation type="submission" date="2017-01" db="EMBL/GenBank/DDBJ databases">
        <authorList>
            <person name="Wang Y."/>
            <person name="White M."/>
            <person name="Kvist S."/>
            <person name="Moncalvo J.-M."/>
        </authorList>
    </citation>
    <scope>NUCLEOTIDE SEQUENCE [LARGE SCALE GENOMIC DNA]</scope>
    <source>
        <strain evidence="3">ID-206-W2</strain>
    </source>
</reference>
<dbReference type="GO" id="GO:0005739">
    <property type="term" value="C:mitochondrion"/>
    <property type="evidence" value="ECO:0007669"/>
    <property type="project" value="TreeGrafter"/>
</dbReference>
<accession>A0A1R1YGB3</accession>
<evidence type="ECO:0000313" key="2">
    <source>
        <dbReference type="EMBL" id="OMJ25845.1"/>
    </source>
</evidence>
<gene>
    <name evidence="2" type="ORF">AYI69_g4158</name>
</gene>
<dbReference type="GO" id="GO:0005524">
    <property type="term" value="F:ATP binding"/>
    <property type="evidence" value="ECO:0007669"/>
    <property type="project" value="InterPro"/>
</dbReference>
<dbReference type="InterPro" id="IPR002314">
    <property type="entry name" value="aa-tRNA-synt_IIb"/>
</dbReference>
<feature type="domain" description="Aminoacyl-tRNA synthetase class II (G/ P/ S/T)" evidence="1">
    <location>
        <begin position="7"/>
        <end position="342"/>
    </location>
</feature>
<name>A0A1R1YGB3_9FUNG</name>
<dbReference type="OrthoDB" id="10267474at2759"/>
<keyword evidence="3" id="KW-1185">Reference proteome</keyword>
<dbReference type="Proteomes" id="UP000187429">
    <property type="component" value="Unassembled WGS sequence"/>
</dbReference>
<dbReference type="InterPro" id="IPR045864">
    <property type="entry name" value="aa-tRNA-synth_II/BPL/LPL"/>
</dbReference>
<dbReference type="Gene3D" id="3.30.930.10">
    <property type="entry name" value="Bira Bifunctional Protein, Domain 2"/>
    <property type="match status" value="2"/>
</dbReference>
<proteinExistence type="predicted"/>